<dbReference type="OrthoDB" id="9811841at2"/>
<dbReference type="SUPFAM" id="SSF51445">
    <property type="entry name" value="(Trans)glycosidases"/>
    <property type="match status" value="1"/>
</dbReference>
<keyword evidence="12" id="KW-1185">Reference proteome</keyword>
<keyword evidence="5 10" id="KW-0328">Glycosyltransferase</keyword>
<evidence type="ECO:0000256" key="10">
    <source>
        <dbReference type="RuleBase" id="RU361207"/>
    </source>
</evidence>
<name>A0A1I0BTI8_9FIRM</name>
<evidence type="ECO:0000313" key="11">
    <source>
        <dbReference type="EMBL" id="SET10373.1"/>
    </source>
</evidence>
<evidence type="ECO:0000256" key="3">
    <source>
        <dbReference type="ARBA" id="ARBA00012560"/>
    </source>
</evidence>
<evidence type="ECO:0000256" key="2">
    <source>
        <dbReference type="ARBA" id="ARBA00005684"/>
    </source>
</evidence>
<gene>
    <name evidence="11" type="ORF">SAMN05660297_01416</name>
</gene>
<dbReference type="GO" id="GO:0005975">
    <property type="term" value="P:carbohydrate metabolic process"/>
    <property type="evidence" value="ECO:0007669"/>
    <property type="project" value="InterPro"/>
</dbReference>
<evidence type="ECO:0000256" key="1">
    <source>
        <dbReference type="ARBA" id="ARBA00000439"/>
    </source>
</evidence>
<dbReference type="RefSeq" id="WP_090441404.1">
    <property type="nucleotide sequence ID" value="NZ_FOHU01000004.1"/>
</dbReference>
<protein>
    <recommendedName>
        <fullName evidence="4 10">4-alpha-glucanotransferase</fullName>
        <ecNumber evidence="3 10">2.4.1.25</ecNumber>
    </recommendedName>
    <alternativeName>
        <fullName evidence="8 10">Amylomaltase</fullName>
    </alternativeName>
    <alternativeName>
        <fullName evidence="9 10">Disproportionating enzyme</fullName>
    </alternativeName>
</protein>
<dbReference type="AlphaFoldDB" id="A0A1I0BTI8"/>
<dbReference type="STRING" id="426128.SAMN05660297_01416"/>
<evidence type="ECO:0000256" key="9">
    <source>
        <dbReference type="ARBA" id="ARBA00031501"/>
    </source>
</evidence>
<sequence length="491" mass="57119">MKRSSGILMHITSLPSPYGIGTFGEEAYRFVDFLEEAGQKYWQLLPIGATGFGDSPYQSFSNFAGNPYFIDLDFLVEEGLLEKSDFGDLDFGSDSEKVDYEKIFKNKLPVLKIAFHRGKEKYQEDLVIFRKENLLWLEDYGLYMALKFEFELISWQEWPEAIKLREKNAMNYYKEKLREEINYWIFLQFLFFTQWSKLKQYANDKNIKIIGDIPIYVAEDSVDTWGNSEIFLLDEDKRPLEVAGCPPDAFSNTGQLWGNPIYRWDLLEARGFDWWIERIKGCIKLYDIIRIDHFRGLESYWSVPYGEKTAVNGRWVKGPGIKLFDAIKEKLGNVNIIAEDLGYLTPEVITLREKTGYPGMKVLQFAFDTREESDYLPHNYDKNCVVYTGTHDNDTANGWFLNGKKADVDFALRYLKLTEEDGYHWGFIRGAWSSVGNLAIAQMQDFLGLGSEARMNIPSTIGGNWLWRVKKEQLTEELAKKIYTITKLYGR</sequence>
<evidence type="ECO:0000256" key="5">
    <source>
        <dbReference type="ARBA" id="ARBA00022676"/>
    </source>
</evidence>
<reference evidence="11 12" key="1">
    <citation type="submission" date="2016-10" db="EMBL/GenBank/DDBJ databases">
        <authorList>
            <person name="de Groot N.N."/>
        </authorList>
    </citation>
    <scope>NUCLEOTIDE SEQUENCE [LARGE SCALE GENOMIC DNA]</scope>
    <source>
        <strain evidence="11 12">DSM 18979</strain>
    </source>
</reference>
<keyword evidence="6 10" id="KW-0808">Transferase</keyword>
<accession>A0A1I0BTI8</accession>
<keyword evidence="7 10" id="KW-0119">Carbohydrate metabolism</keyword>
<evidence type="ECO:0000256" key="4">
    <source>
        <dbReference type="ARBA" id="ARBA00020295"/>
    </source>
</evidence>
<comment type="similarity">
    <text evidence="2 10">Belongs to the disproportionating enzyme family.</text>
</comment>
<evidence type="ECO:0000256" key="8">
    <source>
        <dbReference type="ARBA" id="ARBA00031423"/>
    </source>
</evidence>
<dbReference type="GO" id="GO:0004134">
    <property type="term" value="F:4-alpha-glucanotransferase activity"/>
    <property type="evidence" value="ECO:0007669"/>
    <property type="project" value="UniProtKB-EC"/>
</dbReference>
<dbReference type="InterPro" id="IPR003385">
    <property type="entry name" value="Glyco_hydro_77"/>
</dbReference>
<dbReference type="Gene3D" id="3.20.20.80">
    <property type="entry name" value="Glycosidases"/>
    <property type="match status" value="1"/>
</dbReference>
<dbReference type="PANTHER" id="PTHR32438">
    <property type="entry name" value="4-ALPHA-GLUCANOTRANSFERASE DPE1, CHLOROPLASTIC/AMYLOPLASTIC"/>
    <property type="match status" value="1"/>
</dbReference>
<dbReference type="Proteomes" id="UP000199568">
    <property type="component" value="Unassembled WGS sequence"/>
</dbReference>
<evidence type="ECO:0000256" key="6">
    <source>
        <dbReference type="ARBA" id="ARBA00022679"/>
    </source>
</evidence>
<dbReference type="InterPro" id="IPR017853">
    <property type="entry name" value="GH"/>
</dbReference>
<dbReference type="NCBIfam" id="TIGR00217">
    <property type="entry name" value="malQ"/>
    <property type="match status" value="1"/>
</dbReference>
<evidence type="ECO:0000256" key="7">
    <source>
        <dbReference type="ARBA" id="ARBA00023277"/>
    </source>
</evidence>
<dbReference type="EC" id="2.4.1.25" evidence="3 10"/>
<dbReference type="Pfam" id="PF02446">
    <property type="entry name" value="Glyco_hydro_77"/>
    <property type="match status" value="1"/>
</dbReference>
<comment type="catalytic activity">
    <reaction evidence="1 10">
        <text>Transfers a segment of a (1-&gt;4)-alpha-D-glucan to a new position in an acceptor, which may be glucose or a (1-&gt;4)-alpha-D-glucan.</text>
        <dbReference type="EC" id="2.4.1.25"/>
    </reaction>
</comment>
<dbReference type="EMBL" id="FOHU01000004">
    <property type="protein sequence ID" value="SET10373.1"/>
    <property type="molecule type" value="Genomic_DNA"/>
</dbReference>
<proteinExistence type="inferred from homology"/>
<evidence type="ECO:0000313" key="12">
    <source>
        <dbReference type="Proteomes" id="UP000199568"/>
    </source>
</evidence>
<dbReference type="NCBIfam" id="NF011080">
    <property type="entry name" value="PRK14508.1-3"/>
    <property type="match status" value="1"/>
</dbReference>
<dbReference type="PANTHER" id="PTHR32438:SF5">
    <property type="entry name" value="4-ALPHA-GLUCANOTRANSFERASE DPE1, CHLOROPLASTIC_AMYLOPLASTIC"/>
    <property type="match status" value="1"/>
</dbReference>
<organism evidence="11 12">
    <name type="scientific">Natronincola peptidivorans</name>
    <dbReference type="NCBI Taxonomy" id="426128"/>
    <lineage>
        <taxon>Bacteria</taxon>
        <taxon>Bacillati</taxon>
        <taxon>Bacillota</taxon>
        <taxon>Clostridia</taxon>
        <taxon>Peptostreptococcales</taxon>
        <taxon>Natronincolaceae</taxon>
        <taxon>Natronincola</taxon>
    </lineage>
</organism>